<dbReference type="Gene3D" id="3.40.50.2000">
    <property type="entry name" value="Glycogen Phosphorylase B"/>
    <property type="match status" value="2"/>
</dbReference>
<accession>A0ABS6K185</accession>
<dbReference type="PANTHER" id="PTHR12526">
    <property type="entry name" value="GLYCOSYLTRANSFERASE"/>
    <property type="match status" value="1"/>
</dbReference>
<organism evidence="3 4">
    <name type="scientific">Diplocloster modestus</name>
    <dbReference type="NCBI Taxonomy" id="2850322"/>
    <lineage>
        <taxon>Bacteria</taxon>
        <taxon>Bacillati</taxon>
        <taxon>Bacillota</taxon>
        <taxon>Clostridia</taxon>
        <taxon>Lachnospirales</taxon>
        <taxon>Lachnospiraceae</taxon>
        <taxon>Diplocloster</taxon>
    </lineage>
</organism>
<dbReference type="InterPro" id="IPR028098">
    <property type="entry name" value="Glyco_trans_4-like_N"/>
</dbReference>
<keyword evidence="3" id="KW-0328">Glycosyltransferase</keyword>
<gene>
    <name evidence="3" type="ORF">KTH90_01135</name>
</gene>
<dbReference type="Pfam" id="PF13439">
    <property type="entry name" value="Glyco_transf_4"/>
    <property type="match status" value="1"/>
</dbReference>
<reference evidence="3 4" key="1">
    <citation type="submission" date="2021-06" db="EMBL/GenBank/DDBJ databases">
        <title>Description of novel taxa of the family Lachnospiraceae.</title>
        <authorList>
            <person name="Chaplin A.V."/>
            <person name="Sokolova S.R."/>
            <person name="Pikina A.P."/>
            <person name="Korzhanova M."/>
            <person name="Belova V."/>
            <person name="Korostin D."/>
            <person name="Efimov B.A."/>
        </authorList>
    </citation>
    <scope>NUCLEOTIDE SEQUENCE [LARGE SCALE GENOMIC DNA]</scope>
    <source>
        <strain evidence="3 4">ASD4241</strain>
    </source>
</reference>
<feature type="domain" description="Glycosyl transferase family 1" evidence="1">
    <location>
        <begin position="178"/>
        <end position="322"/>
    </location>
</feature>
<evidence type="ECO:0000313" key="3">
    <source>
        <dbReference type="EMBL" id="MBU9724609.1"/>
    </source>
</evidence>
<keyword evidence="3" id="KW-0808">Transferase</keyword>
<dbReference type="EMBL" id="JAHQCX010000001">
    <property type="protein sequence ID" value="MBU9724609.1"/>
    <property type="molecule type" value="Genomic_DNA"/>
</dbReference>
<dbReference type="GO" id="GO:0016757">
    <property type="term" value="F:glycosyltransferase activity"/>
    <property type="evidence" value="ECO:0007669"/>
    <property type="project" value="UniProtKB-KW"/>
</dbReference>
<protein>
    <submittedName>
        <fullName evidence="3">Glycosyltransferase</fullName>
        <ecNumber evidence="3">2.4.-.-</ecNumber>
    </submittedName>
</protein>
<dbReference type="SUPFAM" id="SSF53756">
    <property type="entry name" value="UDP-Glycosyltransferase/glycogen phosphorylase"/>
    <property type="match status" value="1"/>
</dbReference>
<keyword evidence="4" id="KW-1185">Reference proteome</keyword>
<name>A0ABS6K185_9FIRM</name>
<dbReference type="InterPro" id="IPR001296">
    <property type="entry name" value="Glyco_trans_1"/>
</dbReference>
<dbReference type="Proteomes" id="UP001314681">
    <property type="component" value="Unassembled WGS sequence"/>
</dbReference>
<feature type="domain" description="Glycosyltransferase subfamily 4-like N-terminal" evidence="2">
    <location>
        <begin position="14"/>
        <end position="169"/>
    </location>
</feature>
<sequence>MKNIIYYGISQNRGGIENYILRISQNLDNSLYRIYYIDENEQRPCMQEEFQKFGEFCKITPRRKGINKNRRELDQLFREKKFDILHFNVNTLSYVEPIYAALRHGCKVLLHSRNAGNQERAITLLLHRINQFLLPDTKDIFRLAVSREAGEWLFKKNNYQIIHNGIDISNFSYQDKKRDRIRHEWNIGKELLIGNIGIFLPVKNQKFVLEIFRVICDKRPKSRLILVGEGPQLENCKEYAKHLKVYDNVIFTGRRDDVQDIYSALDVLLFPSMYEGFPNVVLEAQTAGLPCCISDVITPEVVLFPTTERISLNKTAEEWAKKLLEKDCTIDKRKSYAARVEQMGYSHKNEIKRIEKIYNLMS</sequence>
<proteinExistence type="predicted"/>
<dbReference type="EC" id="2.4.-.-" evidence="3"/>
<comment type="caution">
    <text evidence="3">The sequence shown here is derived from an EMBL/GenBank/DDBJ whole genome shotgun (WGS) entry which is preliminary data.</text>
</comment>
<evidence type="ECO:0000259" key="1">
    <source>
        <dbReference type="Pfam" id="PF00534"/>
    </source>
</evidence>
<evidence type="ECO:0000259" key="2">
    <source>
        <dbReference type="Pfam" id="PF13439"/>
    </source>
</evidence>
<dbReference type="PANTHER" id="PTHR12526:SF637">
    <property type="entry name" value="GLYCOSYLTRANSFERASE EPSF-RELATED"/>
    <property type="match status" value="1"/>
</dbReference>
<dbReference type="Pfam" id="PF00534">
    <property type="entry name" value="Glycos_transf_1"/>
    <property type="match status" value="1"/>
</dbReference>
<evidence type="ECO:0000313" key="4">
    <source>
        <dbReference type="Proteomes" id="UP001314681"/>
    </source>
</evidence>
<dbReference type="RefSeq" id="WP_158351671.1">
    <property type="nucleotide sequence ID" value="NZ_JAHQCX010000001.1"/>
</dbReference>